<keyword evidence="6" id="KW-0695">RNA-directed DNA polymerase</keyword>
<organism evidence="8 9">
    <name type="scientific">Araneus ventricosus</name>
    <name type="common">Orbweaver spider</name>
    <name type="synonym">Epeira ventricosa</name>
    <dbReference type="NCBI Taxonomy" id="182803"/>
    <lineage>
        <taxon>Eukaryota</taxon>
        <taxon>Metazoa</taxon>
        <taxon>Ecdysozoa</taxon>
        <taxon>Arthropoda</taxon>
        <taxon>Chelicerata</taxon>
        <taxon>Arachnida</taxon>
        <taxon>Araneae</taxon>
        <taxon>Araneomorphae</taxon>
        <taxon>Entelegynae</taxon>
        <taxon>Araneoidea</taxon>
        <taxon>Araneidae</taxon>
        <taxon>Araneus</taxon>
    </lineage>
</organism>
<evidence type="ECO:0000256" key="2">
    <source>
        <dbReference type="ARBA" id="ARBA00022695"/>
    </source>
</evidence>
<reference evidence="8 9" key="1">
    <citation type="journal article" date="2019" name="Sci. Rep.">
        <title>Orb-weaving spider Araneus ventricosus genome elucidates the spidroin gene catalogue.</title>
        <authorList>
            <person name="Kono N."/>
            <person name="Nakamura H."/>
            <person name="Ohtoshi R."/>
            <person name="Moran D.A.P."/>
            <person name="Shinohara A."/>
            <person name="Yoshida Y."/>
            <person name="Fujiwara M."/>
            <person name="Mori M."/>
            <person name="Tomita M."/>
            <person name="Arakawa K."/>
        </authorList>
    </citation>
    <scope>NUCLEOTIDE SEQUENCE [LARGE SCALE GENOMIC DNA]</scope>
</reference>
<accession>A0A4Y2FE34</accession>
<name>A0A4Y2FE34_ARAVE</name>
<evidence type="ECO:0000256" key="1">
    <source>
        <dbReference type="ARBA" id="ARBA00022679"/>
    </source>
</evidence>
<dbReference type="Proteomes" id="UP000499080">
    <property type="component" value="Unassembled WGS sequence"/>
</dbReference>
<dbReference type="InterPro" id="IPR041373">
    <property type="entry name" value="RT_RNaseH"/>
</dbReference>
<evidence type="ECO:0000256" key="6">
    <source>
        <dbReference type="ARBA" id="ARBA00022918"/>
    </source>
</evidence>
<evidence type="ECO:0000313" key="9">
    <source>
        <dbReference type="Proteomes" id="UP000499080"/>
    </source>
</evidence>
<dbReference type="PANTHER" id="PTHR34072:SF58">
    <property type="entry name" value="DNA (CYTOSINE-5-)-METHYLTRANSFERASE"/>
    <property type="match status" value="1"/>
</dbReference>
<dbReference type="GO" id="GO:0003964">
    <property type="term" value="F:RNA-directed DNA polymerase activity"/>
    <property type="evidence" value="ECO:0007669"/>
    <property type="project" value="UniProtKB-KW"/>
</dbReference>
<dbReference type="InterPro" id="IPR043502">
    <property type="entry name" value="DNA/RNA_pol_sf"/>
</dbReference>
<keyword evidence="3" id="KW-0540">Nuclease</keyword>
<keyword evidence="5" id="KW-0378">Hydrolase</keyword>
<evidence type="ECO:0000256" key="5">
    <source>
        <dbReference type="ARBA" id="ARBA00022801"/>
    </source>
</evidence>
<keyword evidence="9" id="KW-1185">Reference proteome</keyword>
<dbReference type="Gene3D" id="3.10.20.370">
    <property type="match status" value="1"/>
</dbReference>
<keyword evidence="1" id="KW-0808">Transferase</keyword>
<dbReference type="AlphaFoldDB" id="A0A4Y2FE34"/>
<dbReference type="Pfam" id="PF17917">
    <property type="entry name" value="RT_RNaseH"/>
    <property type="match status" value="1"/>
</dbReference>
<evidence type="ECO:0000256" key="3">
    <source>
        <dbReference type="ARBA" id="ARBA00022722"/>
    </source>
</evidence>
<dbReference type="SUPFAM" id="SSF56672">
    <property type="entry name" value="DNA/RNA polymerases"/>
    <property type="match status" value="1"/>
</dbReference>
<keyword evidence="2" id="KW-0548">Nucleotidyltransferase</keyword>
<dbReference type="GO" id="GO:0016787">
    <property type="term" value="F:hydrolase activity"/>
    <property type="evidence" value="ECO:0007669"/>
    <property type="project" value="UniProtKB-KW"/>
</dbReference>
<keyword evidence="4" id="KW-0255">Endonuclease</keyword>
<dbReference type="PANTHER" id="PTHR34072">
    <property type="entry name" value="ENZYMATIC POLYPROTEIN-RELATED"/>
    <property type="match status" value="1"/>
</dbReference>
<dbReference type="GO" id="GO:0004519">
    <property type="term" value="F:endonuclease activity"/>
    <property type="evidence" value="ECO:0007669"/>
    <property type="project" value="UniProtKB-KW"/>
</dbReference>
<dbReference type="EMBL" id="BGPR01000881">
    <property type="protein sequence ID" value="GBM38928.1"/>
    <property type="molecule type" value="Genomic_DNA"/>
</dbReference>
<comment type="caution">
    <text evidence="8">The sequence shown here is derived from an EMBL/GenBank/DDBJ whole genome shotgun (WGS) entry which is preliminary data.</text>
</comment>
<sequence>MELKLTRRKWPLFRIALTQGEGPEEHVIEYASRLLIPEERNYSTTEREALTVVWAVEKFRGYVENQEIIIASHHQPLKWLMSIKSPSSFLARWALQIQSFNPKIEYMPGKANVLEYMLSKPTNLN</sequence>
<evidence type="ECO:0000259" key="7">
    <source>
        <dbReference type="Pfam" id="PF17917"/>
    </source>
</evidence>
<evidence type="ECO:0000313" key="8">
    <source>
        <dbReference type="EMBL" id="GBM38928.1"/>
    </source>
</evidence>
<dbReference type="CDD" id="cd09274">
    <property type="entry name" value="RNase_HI_RT_Ty3"/>
    <property type="match status" value="1"/>
</dbReference>
<evidence type="ECO:0000256" key="4">
    <source>
        <dbReference type="ARBA" id="ARBA00022759"/>
    </source>
</evidence>
<gene>
    <name evidence="8" type="primary">pol_2440</name>
    <name evidence="8" type="ORF">AVEN_271043_1</name>
</gene>
<dbReference type="OrthoDB" id="425619at2759"/>
<protein>
    <submittedName>
        <fullName evidence="8">Retrovirus-related Pol polyprotein from transposon 17.6</fullName>
    </submittedName>
</protein>
<proteinExistence type="predicted"/>
<feature type="domain" description="Reverse transcriptase RNase H-like" evidence="7">
    <location>
        <begin position="16"/>
        <end position="100"/>
    </location>
</feature>